<keyword evidence="3" id="KW-1185">Reference proteome</keyword>
<evidence type="ECO:0000313" key="2">
    <source>
        <dbReference type="EMBL" id="ADU49340.1"/>
    </source>
</evidence>
<evidence type="ECO:0000313" key="3">
    <source>
        <dbReference type="Proteomes" id="UP000008914"/>
    </source>
</evidence>
<dbReference type="EMBL" id="CP002343">
    <property type="protein sequence ID" value="ADU49340.1"/>
    <property type="molecule type" value="Genomic_DNA"/>
</dbReference>
<dbReference type="Proteomes" id="UP000008914">
    <property type="component" value="Chromosome"/>
</dbReference>
<accession>E6SA92</accession>
<sequence length="80" mass="9058">MRWSDEVWPGRRRWTPLAIGIATFAVLTPGMFGGFVIARLAIGLWMLLFTALGWSLHIEAQHPVTRSQPRRALQADVRTT</sequence>
<dbReference type="HOGENOM" id="CLU_2585010_0_0_11"/>
<reference evidence="2 3" key="1">
    <citation type="journal article" date="2010" name="Stand. Genomic Sci.">
        <title>Complete genome sequence of Intrasporangium calvum type strain (7 KIP).</title>
        <authorList>
            <person name="Del Rio T.G."/>
            <person name="Chertkov O."/>
            <person name="Yasawong M."/>
            <person name="Lucas S."/>
            <person name="Deshpande S."/>
            <person name="Cheng J.F."/>
            <person name="Detter C."/>
            <person name="Tapia R."/>
            <person name="Han C."/>
            <person name="Goodwin L."/>
            <person name="Pitluck S."/>
            <person name="Liolios K."/>
            <person name="Ivanova N."/>
            <person name="Mavromatis K."/>
            <person name="Pati A."/>
            <person name="Chen A."/>
            <person name="Palaniappan K."/>
            <person name="Land M."/>
            <person name="Hauser L."/>
            <person name="Chang Y.J."/>
            <person name="Jeffries C.D."/>
            <person name="Rohde M."/>
            <person name="Pukall R."/>
            <person name="Sikorski J."/>
            <person name="Goker M."/>
            <person name="Woyke T."/>
            <person name="Bristow J."/>
            <person name="Eisen J.A."/>
            <person name="Markowitz V."/>
            <person name="Hugenholtz P."/>
            <person name="Kyrpides N.C."/>
            <person name="Klenk H.P."/>
            <person name="Lapidus A."/>
        </authorList>
    </citation>
    <scope>NUCLEOTIDE SEQUENCE [LARGE SCALE GENOMIC DNA]</scope>
    <source>
        <strain evidence="3">ATCC 23552 / DSM 43043 / JCM 3097 / NBRC 12989 / 7 KIP</strain>
    </source>
</reference>
<proteinExistence type="predicted"/>
<keyword evidence="1" id="KW-0812">Transmembrane</keyword>
<evidence type="ECO:0000256" key="1">
    <source>
        <dbReference type="SAM" id="Phobius"/>
    </source>
</evidence>
<keyword evidence="1" id="KW-1133">Transmembrane helix</keyword>
<feature type="transmembrane region" description="Helical" evidence="1">
    <location>
        <begin position="12"/>
        <end position="30"/>
    </location>
</feature>
<organism evidence="2 3">
    <name type="scientific">Intrasporangium calvum (strain ATCC 23552 / DSM 43043 / JCM 3097 / NBRC 12989 / NCIMB 10167 / NRRL B-3866 / 7 KIP)</name>
    <dbReference type="NCBI Taxonomy" id="710696"/>
    <lineage>
        <taxon>Bacteria</taxon>
        <taxon>Bacillati</taxon>
        <taxon>Actinomycetota</taxon>
        <taxon>Actinomycetes</taxon>
        <taxon>Micrococcales</taxon>
        <taxon>Intrasporangiaceae</taxon>
        <taxon>Intrasporangium</taxon>
    </lineage>
</organism>
<protein>
    <submittedName>
        <fullName evidence="2">Uncharacterized protein</fullName>
    </submittedName>
</protein>
<feature type="transmembrane region" description="Helical" evidence="1">
    <location>
        <begin position="36"/>
        <end position="56"/>
    </location>
</feature>
<dbReference type="KEGG" id="ica:Intca_2839"/>
<gene>
    <name evidence="2" type="ordered locus">Intca_2839</name>
</gene>
<keyword evidence="1" id="KW-0472">Membrane</keyword>
<dbReference type="AlphaFoldDB" id="E6SA92"/>
<name>E6SA92_INTC7</name>